<evidence type="ECO:0000256" key="2">
    <source>
        <dbReference type="SAM" id="Phobius"/>
    </source>
</evidence>
<organism evidence="3">
    <name type="scientific">Campylobacter corcagiensis</name>
    <dbReference type="NCBI Taxonomy" id="1448857"/>
    <lineage>
        <taxon>Bacteria</taxon>
        <taxon>Pseudomonadati</taxon>
        <taxon>Campylobacterota</taxon>
        <taxon>Epsilonproteobacteria</taxon>
        <taxon>Campylobacterales</taxon>
        <taxon>Campylobacteraceae</taxon>
        <taxon>Campylobacter</taxon>
    </lineage>
</organism>
<dbReference type="KEGG" id="ccor:CCORG_a0027"/>
<feature type="region of interest" description="Disordered" evidence="1">
    <location>
        <begin position="272"/>
        <end position="292"/>
    </location>
</feature>
<proteinExistence type="predicted"/>
<dbReference type="EMBL" id="CP053843">
    <property type="protein sequence ID" value="QKF65563.1"/>
    <property type="molecule type" value="Genomic_DNA"/>
</dbReference>
<name>A0A6M8N125_9BACT</name>
<evidence type="ECO:0000256" key="1">
    <source>
        <dbReference type="SAM" id="MobiDB-lite"/>
    </source>
</evidence>
<dbReference type="OrthoDB" id="5326163at2"/>
<feature type="transmembrane region" description="Helical" evidence="2">
    <location>
        <begin position="6"/>
        <end position="22"/>
    </location>
</feature>
<reference evidence="4 5" key="2">
    <citation type="submission" date="2020-10" db="EMBL/GenBank/DDBJ databases">
        <title>Campylobacter and Helicobacter PacBio genomes.</title>
        <authorList>
            <person name="Lane C."/>
        </authorList>
    </citation>
    <scope>NUCLEOTIDE SEQUENCE [LARGE SCALE GENOMIC DNA]</scope>
    <source>
        <strain evidence="4 5">2016D-0077</strain>
        <plasmid evidence="4 5">pLMG-27932-1</plasmid>
    </source>
</reference>
<evidence type="ECO:0000313" key="4">
    <source>
        <dbReference type="EMBL" id="QOQ86529.1"/>
    </source>
</evidence>
<accession>A0A6M8N125</accession>
<feature type="transmembrane region" description="Helical" evidence="2">
    <location>
        <begin position="34"/>
        <end position="53"/>
    </location>
</feature>
<reference evidence="3" key="1">
    <citation type="submission" date="2020-05" db="EMBL/GenBank/DDBJ databases">
        <title>Complete genome sequencing of Campylobacter and Arcobacter type strains.</title>
        <authorList>
            <person name="Miller W.G."/>
            <person name="Yee E."/>
        </authorList>
    </citation>
    <scope>NUCLEOTIDE SEQUENCE [LARGE SCALE GENOMIC DNA]</scope>
    <source>
        <strain evidence="3">LMG 27932</strain>
        <plasmid evidence="3">pCCORG</plasmid>
    </source>
</reference>
<keyword evidence="5" id="KW-1185">Reference proteome</keyword>
<dbReference type="RefSeq" id="WP_025803665.1">
    <property type="nucleotide sequence ID" value="NZ_CP053843.1"/>
</dbReference>
<dbReference type="Proteomes" id="UP000594749">
    <property type="component" value="Plasmid pLMG-27932-1"/>
</dbReference>
<dbReference type="AlphaFoldDB" id="A0A6M8N125"/>
<feature type="transmembrane region" description="Helical" evidence="2">
    <location>
        <begin position="65"/>
        <end position="82"/>
    </location>
</feature>
<keyword evidence="2" id="KW-0472">Membrane</keyword>
<geneLocation type="plasmid" evidence="4 5">
    <name>pLMG-27932-1</name>
</geneLocation>
<keyword evidence="2" id="KW-0812">Transmembrane</keyword>
<geneLocation type="plasmid" evidence="3">
    <name>pCCORG</name>
</geneLocation>
<dbReference type="EMBL" id="CP063077">
    <property type="protein sequence ID" value="QOQ86529.1"/>
    <property type="molecule type" value="Genomic_DNA"/>
</dbReference>
<sequence>MSLVFILTGIFIVFAIFYGYTLPNHKKDIRYIHMYSGLTCIVIIWSIYTLGFLSKNLDNYTPKFRFIYIVLLVGILFFLKYLRSFVKKPNLEIVVKQMNYWGIDAKKISQFYSYRRINKDDRIETKVNELSKKFYRTYSNEHKFLTGNIFYDMNNLQLTTIKNTNELDNIILYKTIFNKIQELNKSAELSVDYEEILKENNFIAEYFLIDCWCRFTKPFNIGLANLDMLATNFTQKELIGAIDNADLNSVKRVGAGLFFKYALFKDLIPKEDEEEQNFSSEDENSSDEDEDF</sequence>
<evidence type="ECO:0000313" key="3">
    <source>
        <dbReference type="EMBL" id="QKF65563.1"/>
    </source>
</evidence>
<protein>
    <submittedName>
        <fullName evidence="3">Uncharacterized protein</fullName>
    </submittedName>
</protein>
<keyword evidence="3" id="KW-0614">Plasmid</keyword>
<keyword evidence="2" id="KW-1133">Transmembrane helix</keyword>
<gene>
    <name evidence="3" type="ORF">CCORG_a0027</name>
    <name evidence="4" type="ORF">IMC76_00100</name>
</gene>
<evidence type="ECO:0000313" key="5">
    <source>
        <dbReference type="Proteomes" id="UP000594749"/>
    </source>
</evidence>